<reference evidence="2" key="1">
    <citation type="submission" date="2018-05" db="EMBL/GenBank/DDBJ databases">
        <authorList>
            <person name="Lanie J.A."/>
            <person name="Ng W.-L."/>
            <person name="Kazmierczak K.M."/>
            <person name="Andrzejewski T.M."/>
            <person name="Davidsen T.M."/>
            <person name="Wayne K.J."/>
            <person name="Tettelin H."/>
            <person name="Glass J.I."/>
            <person name="Rusch D."/>
            <person name="Podicherti R."/>
            <person name="Tsui H.-C.T."/>
            <person name="Winkler M.E."/>
        </authorList>
    </citation>
    <scope>NUCLEOTIDE SEQUENCE</scope>
</reference>
<dbReference type="InterPro" id="IPR002871">
    <property type="entry name" value="NIF_FeS_clus_asmbl_NifU_N"/>
</dbReference>
<proteinExistence type="predicted"/>
<name>A0A381Q020_9ZZZZ</name>
<protein>
    <recommendedName>
        <fullName evidence="1">NIF system FeS cluster assembly NifU N-terminal domain-containing protein</fullName>
    </recommendedName>
</protein>
<dbReference type="EMBL" id="UINC01001127">
    <property type="protein sequence ID" value="SUZ71599.1"/>
    <property type="molecule type" value="Genomic_DNA"/>
</dbReference>
<dbReference type="CDD" id="cd06664">
    <property type="entry name" value="IscU_like"/>
    <property type="match status" value="1"/>
</dbReference>
<dbReference type="SUPFAM" id="SSF82649">
    <property type="entry name" value="SufE/NifU"/>
    <property type="match status" value="1"/>
</dbReference>
<feature type="domain" description="NIF system FeS cluster assembly NifU N-terminal" evidence="1">
    <location>
        <begin position="7"/>
        <end position="109"/>
    </location>
</feature>
<gene>
    <name evidence="2" type="ORF">METZ01_LOCUS24453</name>
</gene>
<dbReference type="AlphaFoldDB" id="A0A381Q020"/>
<evidence type="ECO:0000259" key="1">
    <source>
        <dbReference type="Pfam" id="PF01592"/>
    </source>
</evidence>
<dbReference type="Gene3D" id="3.90.1010.10">
    <property type="match status" value="1"/>
</dbReference>
<dbReference type="NCBIfam" id="TIGR01994">
    <property type="entry name" value="SUF_scaf_2"/>
    <property type="match status" value="1"/>
</dbReference>
<dbReference type="GO" id="GO:0016226">
    <property type="term" value="P:iron-sulfur cluster assembly"/>
    <property type="evidence" value="ECO:0007669"/>
    <property type="project" value="InterPro"/>
</dbReference>
<dbReference type="PANTHER" id="PTHR10093">
    <property type="entry name" value="IRON-SULFUR CLUSTER ASSEMBLY ENZYME NIFU HOMOLOG"/>
    <property type="match status" value="1"/>
</dbReference>
<evidence type="ECO:0000313" key="2">
    <source>
        <dbReference type="EMBL" id="SUZ71599.1"/>
    </source>
</evidence>
<dbReference type="GO" id="GO:0005506">
    <property type="term" value="F:iron ion binding"/>
    <property type="evidence" value="ECO:0007669"/>
    <property type="project" value="InterPro"/>
</dbReference>
<organism evidence="2">
    <name type="scientific">marine metagenome</name>
    <dbReference type="NCBI Taxonomy" id="408172"/>
    <lineage>
        <taxon>unclassified sequences</taxon>
        <taxon>metagenomes</taxon>
        <taxon>ecological metagenomes</taxon>
    </lineage>
</organism>
<sequence length="142" mass="15893">MTTPSIYRDLLLEHARHPKNSGRLECPDLRASAFNPLCGDELELTLAVSEGTIQDCKTQVRGCSICQASASMMSELILTKTLQEAEKISQVFTESLRKDTEEIAESLDSLLPLIALKKHRSRIKCMKLAWDALEDCARQNQT</sequence>
<dbReference type="Pfam" id="PF01592">
    <property type="entry name" value="NifU_N"/>
    <property type="match status" value="1"/>
</dbReference>
<dbReference type="GO" id="GO:0051536">
    <property type="term" value="F:iron-sulfur cluster binding"/>
    <property type="evidence" value="ECO:0007669"/>
    <property type="project" value="InterPro"/>
</dbReference>
<accession>A0A381Q020</accession>